<evidence type="ECO:0000313" key="2">
    <source>
        <dbReference type="EMBL" id="TFB80721.1"/>
    </source>
</evidence>
<dbReference type="SUPFAM" id="SSF53474">
    <property type="entry name" value="alpha/beta-Hydrolases"/>
    <property type="match status" value="1"/>
</dbReference>
<gene>
    <name evidence="2" type="ORF">E3N84_02740</name>
</gene>
<dbReference type="EMBL" id="SOFI01000003">
    <property type="protein sequence ID" value="TFB80721.1"/>
    <property type="molecule type" value="Genomic_DNA"/>
</dbReference>
<organism evidence="2 3">
    <name type="scientific">Terrimesophilobacter mesophilus</name>
    <dbReference type="NCBI Taxonomy" id="433647"/>
    <lineage>
        <taxon>Bacteria</taxon>
        <taxon>Bacillati</taxon>
        <taxon>Actinomycetota</taxon>
        <taxon>Actinomycetes</taxon>
        <taxon>Micrococcales</taxon>
        <taxon>Microbacteriaceae</taxon>
        <taxon>Terrimesophilobacter</taxon>
    </lineage>
</organism>
<dbReference type="PANTHER" id="PTHR46623">
    <property type="entry name" value="CARBOXYMETHYLENEBUTENOLIDASE-RELATED"/>
    <property type="match status" value="1"/>
</dbReference>
<evidence type="ECO:0000259" key="1">
    <source>
        <dbReference type="Pfam" id="PF01738"/>
    </source>
</evidence>
<dbReference type="PANTHER" id="PTHR46623:SF6">
    <property type="entry name" value="ALPHA_BETA-HYDROLASES SUPERFAMILY PROTEIN"/>
    <property type="match status" value="1"/>
</dbReference>
<comment type="caution">
    <text evidence="2">The sequence shown here is derived from an EMBL/GenBank/DDBJ whole genome shotgun (WGS) entry which is preliminary data.</text>
</comment>
<dbReference type="Proteomes" id="UP000298488">
    <property type="component" value="Unassembled WGS sequence"/>
</dbReference>
<reference evidence="2 3" key="1">
    <citation type="submission" date="2019-03" db="EMBL/GenBank/DDBJ databases">
        <title>Genomics of glacier-inhabiting Cryobacterium strains.</title>
        <authorList>
            <person name="Liu Q."/>
            <person name="Xin Y.-H."/>
        </authorList>
    </citation>
    <scope>NUCLEOTIDE SEQUENCE [LARGE SCALE GENOMIC DNA]</scope>
    <source>
        <strain evidence="2 3">CGMCC 1.10440</strain>
    </source>
</reference>
<dbReference type="Pfam" id="PF01738">
    <property type="entry name" value="DLH"/>
    <property type="match status" value="1"/>
</dbReference>
<dbReference type="InterPro" id="IPR002925">
    <property type="entry name" value="Dienelactn_hydro"/>
</dbReference>
<accession>A0A4R8VBM5</accession>
<sequence length="245" mass="26399">MMPMIQIPDSDLTAYRAEPHGEPKGAVIVIHEIWGLVDHIRSVADRYAAEGYLAVAPDILSDAGVSPSVGQELHNLAKNQDEATRMTAQPLMREKLTATREPAYGAWAISQLRRVVDYLETQPGVDGRIAVTGFCFGGSYAFALAAADPRVKAAAPFYGAPPEESDIASIACPIHAFYGGLDERLMDSLPAVSTAMADAGVDFEATVYEGARHAFFNDTNDLTYDAEAASDSWTQVLEFLEAELA</sequence>
<dbReference type="InterPro" id="IPR029058">
    <property type="entry name" value="AB_hydrolase_fold"/>
</dbReference>
<proteinExistence type="predicted"/>
<dbReference type="AlphaFoldDB" id="A0A4R8VBM5"/>
<dbReference type="Gene3D" id="3.40.50.1820">
    <property type="entry name" value="alpha/beta hydrolase"/>
    <property type="match status" value="1"/>
</dbReference>
<keyword evidence="2" id="KW-0378">Hydrolase</keyword>
<dbReference type="InterPro" id="IPR051049">
    <property type="entry name" value="Dienelactone_hydrolase-like"/>
</dbReference>
<protein>
    <submittedName>
        <fullName evidence="2">Dienelactone hydrolase family protein</fullName>
    </submittedName>
</protein>
<dbReference type="GO" id="GO:0016787">
    <property type="term" value="F:hydrolase activity"/>
    <property type="evidence" value="ECO:0007669"/>
    <property type="project" value="UniProtKB-KW"/>
</dbReference>
<keyword evidence="3" id="KW-1185">Reference proteome</keyword>
<dbReference type="OrthoDB" id="3208682at2"/>
<evidence type="ECO:0000313" key="3">
    <source>
        <dbReference type="Proteomes" id="UP000298488"/>
    </source>
</evidence>
<name>A0A4R8VBM5_9MICO</name>
<feature type="domain" description="Dienelactone hydrolase" evidence="1">
    <location>
        <begin position="13"/>
        <end position="242"/>
    </location>
</feature>